<dbReference type="PANTHER" id="PTHR31376:SF2">
    <property type="entry name" value="PURINE PERMEASE 11-RELATED"/>
    <property type="match status" value="1"/>
</dbReference>
<evidence type="ECO:0000256" key="5">
    <source>
        <dbReference type="ARBA" id="ARBA00023136"/>
    </source>
</evidence>
<organism evidence="7 8">
    <name type="scientific">Protea cynaroides</name>
    <dbReference type="NCBI Taxonomy" id="273540"/>
    <lineage>
        <taxon>Eukaryota</taxon>
        <taxon>Viridiplantae</taxon>
        <taxon>Streptophyta</taxon>
        <taxon>Embryophyta</taxon>
        <taxon>Tracheophyta</taxon>
        <taxon>Spermatophyta</taxon>
        <taxon>Magnoliopsida</taxon>
        <taxon>Proteales</taxon>
        <taxon>Proteaceae</taxon>
        <taxon>Protea</taxon>
    </lineage>
</organism>
<evidence type="ECO:0000256" key="4">
    <source>
        <dbReference type="ARBA" id="ARBA00022989"/>
    </source>
</evidence>
<evidence type="ECO:0000313" key="7">
    <source>
        <dbReference type="EMBL" id="KAJ4957737.1"/>
    </source>
</evidence>
<reference evidence="7" key="1">
    <citation type="journal article" date="2023" name="Plant J.">
        <title>The genome of the king protea, Protea cynaroides.</title>
        <authorList>
            <person name="Chang J."/>
            <person name="Duong T.A."/>
            <person name="Schoeman C."/>
            <person name="Ma X."/>
            <person name="Roodt D."/>
            <person name="Barker N."/>
            <person name="Li Z."/>
            <person name="Van de Peer Y."/>
            <person name="Mizrachi E."/>
        </authorList>
    </citation>
    <scope>NUCLEOTIDE SEQUENCE</scope>
    <source>
        <tissue evidence="7">Young leaves</tissue>
    </source>
</reference>
<dbReference type="OrthoDB" id="10405921at2759"/>
<feature type="transmembrane region" description="Helical" evidence="6">
    <location>
        <begin position="183"/>
        <end position="206"/>
    </location>
</feature>
<evidence type="ECO:0000256" key="2">
    <source>
        <dbReference type="ARBA" id="ARBA00022448"/>
    </source>
</evidence>
<keyword evidence="2 6" id="KW-0813">Transport</keyword>
<dbReference type="PANTHER" id="PTHR31376">
    <property type="entry name" value="OS09G0467300 PROTEIN-RELATED"/>
    <property type="match status" value="1"/>
</dbReference>
<dbReference type="AlphaFoldDB" id="A0A9Q0JZZ9"/>
<dbReference type="GO" id="GO:0005345">
    <property type="term" value="F:purine nucleobase transmembrane transporter activity"/>
    <property type="evidence" value="ECO:0007669"/>
    <property type="project" value="UniProtKB-UniRule"/>
</dbReference>
<feature type="transmembrane region" description="Helical" evidence="6">
    <location>
        <begin position="227"/>
        <end position="244"/>
    </location>
</feature>
<name>A0A9Q0JZZ9_9MAGN</name>
<comment type="similarity">
    <text evidence="1 6">Belongs to the purine permeases (TC 2.A.7.14) family.</text>
</comment>
<feature type="transmembrane region" description="Helical" evidence="6">
    <location>
        <begin position="21"/>
        <end position="43"/>
    </location>
</feature>
<feature type="transmembrane region" description="Helical" evidence="6">
    <location>
        <begin position="264"/>
        <end position="287"/>
    </location>
</feature>
<protein>
    <recommendedName>
        <fullName evidence="6">Probable purine permease</fullName>
    </recommendedName>
</protein>
<comment type="caution">
    <text evidence="6">Lacks conserved residue(s) required for the propagation of feature annotation.</text>
</comment>
<dbReference type="GO" id="GO:0016020">
    <property type="term" value="C:membrane"/>
    <property type="evidence" value="ECO:0007669"/>
    <property type="project" value="UniProtKB-SubCell"/>
</dbReference>
<evidence type="ECO:0000313" key="8">
    <source>
        <dbReference type="Proteomes" id="UP001141806"/>
    </source>
</evidence>
<keyword evidence="5 6" id="KW-0472">Membrane</keyword>
<comment type="subcellular location">
    <subcellularLocation>
        <location evidence="6">Membrane</location>
        <topology evidence="6">Multi-pass membrane protein</topology>
    </subcellularLocation>
</comment>
<feature type="transmembrane region" description="Helical" evidence="6">
    <location>
        <begin position="55"/>
        <end position="74"/>
    </location>
</feature>
<feature type="transmembrane region" description="Helical" evidence="6">
    <location>
        <begin position="292"/>
        <end position="313"/>
    </location>
</feature>
<feature type="transmembrane region" description="Helical" evidence="6">
    <location>
        <begin position="127"/>
        <end position="145"/>
    </location>
</feature>
<proteinExistence type="inferred from homology"/>
<feature type="transmembrane region" description="Helical" evidence="6">
    <location>
        <begin position="94"/>
        <end position="115"/>
    </location>
</feature>
<feature type="transmembrane region" description="Helical" evidence="6">
    <location>
        <begin position="152"/>
        <end position="171"/>
    </location>
</feature>
<gene>
    <name evidence="7" type="ORF">NE237_024848</name>
</gene>
<evidence type="ECO:0000256" key="6">
    <source>
        <dbReference type="RuleBase" id="RU368015"/>
    </source>
</evidence>
<keyword evidence="3 6" id="KW-0812">Transmembrane</keyword>
<keyword evidence="8" id="KW-1185">Reference proteome</keyword>
<dbReference type="GO" id="GO:0015211">
    <property type="term" value="F:purine nucleoside transmembrane transporter activity"/>
    <property type="evidence" value="ECO:0007669"/>
    <property type="project" value="UniProtKB-UniRule"/>
</dbReference>
<sequence>MLKDATVIDQQTLLKPKQWKWLLLVAFNVFFLLLGLSVATLLTRYYYEKGGNSKWMVAFIQTAAFPILLPLRYFPSLFSSSTTINTTTTSSPSIAITALVYLALGLLTAGDNIMYSYGLLYLPVSTYSIICGTELAFNAIFSFFINSQKLTALALNSVVLLTLSAFLLAMHEDSAQPTKVSKVKLVIGFLCTLGASAAYALLLCLVQLSFQKVLRKDTFSVVLDMQIYTSAVATSACVVGLFASGEWRGLKSEMEEFGEGRVPYVMTLVWASVAWQMASVSVVVLIFTVSSFFSCVISALALPLIPIAAVIFFHDKMDGVKVVSMLLAAWGFATYLYQQHLDTSKPNSTRINANEMSANSTSTCVE</sequence>
<evidence type="ECO:0000256" key="1">
    <source>
        <dbReference type="ARBA" id="ARBA00006213"/>
    </source>
</evidence>
<dbReference type="InterPro" id="IPR030182">
    <property type="entry name" value="PUP_plant"/>
</dbReference>
<keyword evidence="4 6" id="KW-1133">Transmembrane helix</keyword>
<accession>A0A9Q0JZZ9</accession>
<dbReference type="Proteomes" id="UP001141806">
    <property type="component" value="Unassembled WGS sequence"/>
</dbReference>
<evidence type="ECO:0000256" key="3">
    <source>
        <dbReference type="ARBA" id="ARBA00022692"/>
    </source>
</evidence>
<comment type="caution">
    <text evidence="7">The sequence shown here is derived from an EMBL/GenBank/DDBJ whole genome shotgun (WGS) entry which is preliminary data.</text>
</comment>
<dbReference type="EMBL" id="JAMYWD010000010">
    <property type="protein sequence ID" value="KAJ4957737.1"/>
    <property type="molecule type" value="Genomic_DNA"/>
</dbReference>
<dbReference type="Pfam" id="PF16913">
    <property type="entry name" value="PUNUT"/>
    <property type="match status" value="1"/>
</dbReference>